<comment type="caution">
    <text evidence="2">The sequence shown here is derived from an EMBL/GenBank/DDBJ whole genome shotgun (WGS) entry which is preliminary data.</text>
</comment>
<feature type="domain" description="AB hydrolase-1" evidence="1">
    <location>
        <begin position="4"/>
        <end position="228"/>
    </location>
</feature>
<keyword evidence="3" id="KW-1185">Reference proteome</keyword>
<evidence type="ECO:0000313" key="2">
    <source>
        <dbReference type="EMBL" id="GAA4113085.1"/>
    </source>
</evidence>
<dbReference type="SUPFAM" id="SSF53474">
    <property type="entry name" value="alpha/beta-Hydrolases"/>
    <property type="match status" value="1"/>
</dbReference>
<dbReference type="Pfam" id="PF12697">
    <property type="entry name" value="Abhydrolase_6"/>
    <property type="match status" value="1"/>
</dbReference>
<dbReference type="Proteomes" id="UP001501495">
    <property type="component" value="Unassembled WGS sequence"/>
</dbReference>
<sequence>MTTLLLLHGLGGDGGLWAPLLAEARWPGPVVDIDLDGHGGRPAPLRPAIGTLAAGVAARELPGDDVVVLGHSLGGAVGVLLATGLYGVRVRRLAIFGVKDDWDPDLVARLHRGADAPARTFATREEALERAALLAGVRGEVEGTPVTRGVAENGDGTWSTGFAPSSNLVAGQRVAALAPALTCPLLVVRGGDDPLVTPAEAAAFGIDPVTIAGAGHHPHLTHPADLWAEVGPFLREGLDA</sequence>
<protein>
    <recommendedName>
        <fullName evidence="1">AB hydrolase-1 domain-containing protein</fullName>
    </recommendedName>
</protein>
<dbReference type="InterPro" id="IPR029058">
    <property type="entry name" value="AB_hydrolase_fold"/>
</dbReference>
<dbReference type="RefSeq" id="WP_344732141.1">
    <property type="nucleotide sequence ID" value="NZ_BAAAZH010000008.1"/>
</dbReference>
<evidence type="ECO:0000259" key="1">
    <source>
        <dbReference type="Pfam" id="PF12697"/>
    </source>
</evidence>
<dbReference type="PANTHER" id="PTHR43689">
    <property type="entry name" value="HYDROLASE"/>
    <property type="match status" value="1"/>
</dbReference>
<accession>A0ABP7XDY1</accession>
<name>A0ABP7XDY1_9ACTN</name>
<dbReference type="PANTHER" id="PTHR43689:SF8">
    <property type="entry name" value="ALPHA_BETA-HYDROLASES SUPERFAMILY PROTEIN"/>
    <property type="match status" value="1"/>
</dbReference>
<evidence type="ECO:0000313" key="3">
    <source>
        <dbReference type="Proteomes" id="UP001501495"/>
    </source>
</evidence>
<reference evidence="3" key="1">
    <citation type="journal article" date="2019" name="Int. J. Syst. Evol. Microbiol.">
        <title>The Global Catalogue of Microorganisms (GCM) 10K type strain sequencing project: providing services to taxonomists for standard genome sequencing and annotation.</title>
        <authorList>
            <consortium name="The Broad Institute Genomics Platform"/>
            <consortium name="The Broad Institute Genome Sequencing Center for Infectious Disease"/>
            <person name="Wu L."/>
            <person name="Ma J."/>
        </authorList>
    </citation>
    <scope>NUCLEOTIDE SEQUENCE [LARGE SCALE GENOMIC DNA]</scope>
    <source>
        <strain evidence="3">JCM 16703</strain>
    </source>
</reference>
<gene>
    <name evidence="2" type="ORF">GCM10022215_09960</name>
</gene>
<dbReference type="InterPro" id="IPR000073">
    <property type="entry name" value="AB_hydrolase_1"/>
</dbReference>
<dbReference type="EMBL" id="BAAAZH010000008">
    <property type="protein sequence ID" value="GAA4113085.1"/>
    <property type="molecule type" value="Genomic_DNA"/>
</dbReference>
<dbReference type="Gene3D" id="3.40.50.1820">
    <property type="entry name" value="alpha/beta hydrolase"/>
    <property type="match status" value="1"/>
</dbReference>
<organism evidence="2 3">
    <name type="scientific">Nocardioides fonticola</name>
    <dbReference type="NCBI Taxonomy" id="450363"/>
    <lineage>
        <taxon>Bacteria</taxon>
        <taxon>Bacillati</taxon>
        <taxon>Actinomycetota</taxon>
        <taxon>Actinomycetes</taxon>
        <taxon>Propionibacteriales</taxon>
        <taxon>Nocardioidaceae</taxon>
        <taxon>Nocardioides</taxon>
    </lineage>
</organism>
<proteinExistence type="predicted"/>